<organism evidence="2 3">
    <name type="scientific">Fopius arisanus</name>
    <dbReference type="NCBI Taxonomy" id="64838"/>
    <lineage>
        <taxon>Eukaryota</taxon>
        <taxon>Metazoa</taxon>
        <taxon>Ecdysozoa</taxon>
        <taxon>Arthropoda</taxon>
        <taxon>Hexapoda</taxon>
        <taxon>Insecta</taxon>
        <taxon>Pterygota</taxon>
        <taxon>Neoptera</taxon>
        <taxon>Endopterygota</taxon>
        <taxon>Hymenoptera</taxon>
        <taxon>Apocrita</taxon>
        <taxon>Ichneumonoidea</taxon>
        <taxon>Braconidae</taxon>
        <taxon>Opiinae</taxon>
        <taxon>Fopius</taxon>
    </lineage>
</organism>
<dbReference type="GeneID" id="105267507"/>
<keyword evidence="1" id="KW-1133">Transmembrane helix</keyword>
<reference evidence="3" key="1">
    <citation type="submission" date="2025-08" db="UniProtKB">
        <authorList>
            <consortium name="RefSeq"/>
        </authorList>
    </citation>
    <scope>IDENTIFICATION</scope>
    <source>
        <strain evidence="3">USDA-PBARC FA_bdor</strain>
        <tissue evidence="3">Whole organism</tissue>
    </source>
</reference>
<feature type="transmembrane region" description="Helical" evidence="1">
    <location>
        <begin position="30"/>
        <end position="52"/>
    </location>
</feature>
<dbReference type="Proteomes" id="UP000694866">
    <property type="component" value="Unplaced"/>
</dbReference>
<feature type="transmembrane region" description="Helical" evidence="1">
    <location>
        <begin position="444"/>
        <end position="461"/>
    </location>
</feature>
<dbReference type="InterPro" id="IPR036259">
    <property type="entry name" value="MFS_trans_sf"/>
</dbReference>
<feature type="transmembrane region" description="Helical" evidence="1">
    <location>
        <begin position="408"/>
        <end position="432"/>
    </location>
</feature>
<feature type="transmembrane region" description="Helical" evidence="1">
    <location>
        <begin position="383"/>
        <end position="402"/>
    </location>
</feature>
<dbReference type="PANTHER" id="PTHR11360">
    <property type="entry name" value="MONOCARBOXYLATE TRANSPORTER"/>
    <property type="match status" value="1"/>
</dbReference>
<accession>A0A9R1U2F8</accession>
<proteinExistence type="predicted"/>
<protein>
    <submittedName>
        <fullName evidence="3">Uncharacterized protein isoform X1</fullName>
    </submittedName>
</protein>
<gene>
    <name evidence="3" type="primary">LOC105267507</name>
</gene>
<keyword evidence="1" id="KW-0812">Transmembrane</keyword>
<feature type="transmembrane region" description="Helical" evidence="1">
    <location>
        <begin position="195"/>
        <end position="214"/>
    </location>
</feature>
<keyword evidence="2" id="KW-1185">Reference proteome</keyword>
<dbReference type="AlphaFoldDB" id="A0A9R1U2F8"/>
<evidence type="ECO:0000313" key="2">
    <source>
        <dbReference type="Proteomes" id="UP000694866"/>
    </source>
</evidence>
<feature type="transmembrane region" description="Helical" evidence="1">
    <location>
        <begin position="72"/>
        <end position="90"/>
    </location>
</feature>
<dbReference type="OrthoDB" id="8861968at2759"/>
<feature type="transmembrane region" description="Helical" evidence="1">
    <location>
        <begin position="317"/>
        <end position="338"/>
    </location>
</feature>
<feature type="transmembrane region" description="Helical" evidence="1">
    <location>
        <begin position="350"/>
        <end position="371"/>
    </location>
</feature>
<dbReference type="Gene3D" id="1.20.1250.20">
    <property type="entry name" value="MFS general substrate transporter like domains"/>
    <property type="match status" value="1"/>
</dbReference>
<keyword evidence="1" id="KW-0472">Membrane</keyword>
<name>A0A9R1U2F8_9HYME</name>
<feature type="transmembrane region" description="Helical" evidence="1">
    <location>
        <begin position="473"/>
        <end position="491"/>
    </location>
</feature>
<dbReference type="RefSeq" id="XP_011304707.1">
    <property type="nucleotide sequence ID" value="XM_011306405.1"/>
</dbReference>
<feature type="transmembrane region" description="Helical" evidence="1">
    <location>
        <begin position="102"/>
        <end position="122"/>
    </location>
</feature>
<dbReference type="InterPro" id="IPR050327">
    <property type="entry name" value="Proton-linked_MCT"/>
</dbReference>
<feature type="transmembrane region" description="Helical" evidence="1">
    <location>
        <begin position="128"/>
        <end position="150"/>
    </location>
</feature>
<feature type="transmembrane region" description="Helical" evidence="1">
    <location>
        <begin position="171"/>
        <end position="189"/>
    </location>
</feature>
<evidence type="ECO:0000313" key="3">
    <source>
        <dbReference type="RefSeq" id="XP_011304707.1"/>
    </source>
</evidence>
<evidence type="ECO:0000256" key="1">
    <source>
        <dbReference type="SAM" id="Phobius"/>
    </source>
</evidence>
<sequence>MAHTGRLRLDQVISSVPELGPTLPDGGYSWIVLAGSMVIQMTVPTITSMYGVALGHLAVDSPFGLDSWQQEIAIIPILFTAFLSLAEPWSGIMVHLAGVPRLVGFIGVCLLSIGVLASGYLATGGVGAYLASSSAGAVMGIGGSFILVQTDTLLRRNFPSRLRLALTLKEVASSLGFVFAPGFGLALFSTSSLQMGLLLMACCFIPAAMGTLALRSPIIRSRTNPYTLLISDEDNELTNRGISGRTDGSGQENNSRSIFNEESANDGVASNISRDGNDVYSFREPEGDEVIFNVANYPVNVFSGLRQKCQILKSVKFWVGVIACIGCKAGGLVFWILLPSVAIVQLGSANLMDGVTMSTAAGLGTFIPNVASYWKPNSARWRSLCFGSALWLGSVTLLALWTEVAFPIYVTLAFFGGVSVGGTSVCLESALYDAMGSQSVKKSHTMSSTIVGLTILTFSFIESPLFCLQLTAGIQFIGGIYWMLGPLVGIIRAK</sequence>
<dbReference type="KEGG" id="fas:105267507"/>
<dbReference type="SUPFAM" id="SSF103473">
    <property type="entry name" value="MFS general substrate transporter"/>
    <property type="match status" value="1"/>
</dbReference>